<evidence type="ECO:0000256" key="2">
    <source>
        <dbReference type="SAM" id="Phobius"/>
    </source>
</evidence>
<dbReference type="EMBL" id="CAXHTB010000003">
    <property type="protein sequence ID" value="CAL0304368.1"/>
    <property type="molecule type" value="Genomic_DNA"/>
</dbReference>
<evidence type="ECO:0000256" key="1">
    <source>
        <dbReference type="SAM" id="MobiDB-lite"/>
    </source>
</evidence>
<keyword evidence="4" id="KW-1185">Reference proteome</keyword>
<evidence type="ECO:0000313" key="4">
    <source>
        <dbReference type="Proteomes" id="UP001497480"/>
    </source>
</evidence>
<comment type="caution">
    <text evidence="3">The sequence shown here is derived from an EMBL/GenBank/DDBJ whole genome shotgun (WGS) entry which is preliminary data.</text>
</comment>
<organism evidence="3 4">
    <name type="scientific">Lupinus luteus</name>
    <name type="common">European yellow lupine</name>
    <dbReference type="NCBI Taxonomy" id="3873"/>
    <lineage>
        <taxon>Eukaryota</taxon>
        <taxon>Viridiplantae</taxon>
        <taxon>Streptophyta</taxon>
        <taxon>Embryophyta</taxon>
        <taxon>Tracheophyta</taxon>
        <taxon>Spermatophyta</taxon>
        <taxon>Magnoliopsida</taxon>
        <taxon>eudicotyledons</taxon>
        <taxon>Gunneridae</taxon>
        <taxon>Pentapetalae</taxon>
        <taxon>rosids</taxon>
        <taxon>fabids</taxon>
        <taxon>Fabales</taxon>
        <taxon>Fabaceae</taxon>
        <taxon>Papilionoideae</taxon>
        <taxon>50 kb inversion clade</taxon>
        <taxon>genistoids sensu lato</taxon>
        <taxon>core genistoids</taxon>
        <taxon>Genisteae</taxon>
        <taxon>Lupinus</taxon>
    </lineage>
</organism>
<protein>
    <submittedName>
        <fullName evidence="3">Uncharacterized protein</fullName>
    </submittedName>
</protein>
<feature type="transmembrane region" description="Helical" evidence="2">
    <location>
        <begin position="162"/>
        <end position="184"/>
    </location>
</feature>
<keyword evidence="2" id="KW-0472">Membrane</keyword>
<feature type="region of interest" description="Disordered" evidence="1">
    <location>
        <begin position="222"/>
        <end position="244"/>
    </location>
</feature>
<keyword evidence="2" id="KW-0812">Transmembrane</keyword>
<feature type="region of interest" description="Disordered" evidence="1">
    <location>
        <begin position="1"/>
        <end position="25"/>
    </location>
</feature>
<dbReference type="GO" id="GO:0009507">
    <property type="term" value="C:chloroplast"/>
    <property type="evidence" value="ECO:0007669"/>
    <property type="project" value="TreeGrafter"/>
</dbReference>
<accession>A0AAV1W5A7</accession>
<proteinExistence type="predicted"/>
<dbReference type="AlphaFoldDB" id="A0AAV1W5A7"/>
<sequence length="244" mass="28287">MTTTTLRWQPLIPFSPTNKKNSNRRHGQMLTVKAFNRREMDSFAQRMASGEAWKDAWRTANDGFERLLFEAKKTAERIDRRYSVSHRLSSVARSAAVRAREIDRDFEIGLRWRSFQIDFSRNWPMYRMQLNKFLNSPLGRSFATIFFIWFALSGWLFRVLIFATWVLPFAGPLLIGTLANTLVIKGTCPACQMQFAGYKNQIIRCTGCGNIVWQPKTDFFSRGAKSKSNSKSDPEIIDVDFEEK</sequence>
<dbReference type="PANTHER" id="PTHR36356:SF1">
    <property type="entry name" value="EXPRESSED PROTEIN"/>
    <property type="match status" value="1"/>
</dbReference>
<gene>
    <name evidence="3" type="ORF">LLUT_LOCUS5428</name>
</gene>
<feature type="compositionally biased region" description="Acidic residues" evidence="1">
    <location>
        <begin position="235"/>
        <end position="244"/>
    </location>
</feature>
<keyword evidence="2" id="KW-1133">Transmembrane helix</keyword>
<name>A0AAV1W5A7_LUPLU</name>
<dbReference type="Proteomes" id="UP001497480">
    <property type="component" value="Unassembled WGS sequence"/>
</dbReference>
<reference evidence="3 4" key="1">
    <citation type="submission" date="2024-03" db="EMBL/GenBank/DDBJ databases">
        <authorList>
            <person name="Martinez-Hernandez J."/>
        </authorList>
    </citation>
    <scope>NUCLEOTIDE SEQUENCE [LARGE SCALE GENOMIC DNA]</scope>
</reference>
<evidence type="ECO:0000313" key="3">
    <source>
        <dbReference type="EMBL" id="CAL0304368.1"/>
    </source>
</evidence>
<dbReference type="PANTHER" id="PTHR36356">
    <property type="entry name" value="EXPRESSED PROTEIN"/>
    <property type="match status" value="1"/>
</dbReference>
<feature type="transmembrane region" description="Helical" evidence="2">
    <location>
        <begin position="137"/>
        <end position="156"/>
    </location>
</feature>